<dbReference type="AlphaFoldDB" id="A0A3D9ZCF3"/>
<dbReference type="OrthoDB" id="5194370at2"/>
<keyword evidence="1" id="KW-0812">Transmembrane</keyword>
<comment type="caution">
    <text evidence="2">The sequence shown here is derived from an EMBL/GenBank/DDBJ whole genome shotgun (WGS) entry which is preliminary data.</text>
</comment>
<dbReference type="RefSeq" id="WP_116066743.1">
    <property type="nucleotide sequence ID" value="NZ_BONB01000018.1"/>
</dbReference>
<keyword evidence="1" id="KW-0472">Membrane</keyword>
<keyword evidence="3" id="KW-1185">Reference proteome</keyword>
<keyword evidence="1" id="KW-1133">Transmembrane helix</keyword>
<proteinExistence type="predicted"/>
<reference evidence="2 3" key="1">
    <citation type="submission" date="2018-08" db="EMBL/GenBank/DDBJ databases">
        <title>Sequencing the genomes of 1000 actinobacteria strains.</title>
        <authorList>
            <person name="Klenk H.-P."/>
        </authorList>
    </citation>
    <scope>NUCLEOTIDE SEQUENCE [LARGE SCALE GENOMIC DNA]</scope>
    <source>
        <strain evidence="2 3">DSM 44099</strain>
    </source>
</reference>
<evidence type="ECO:0000313" key="2">
    <source>
        <dbReference type="EMBL" id="REF94991.1"/>
    </source>
</evidence>
<protein>
    <recommendedName>
        <fullName evidence="4">Membrane-associated oxidoreductase</fullName>
    </recommendedName>
</protein>
<organism evidence="2 3">
    <name type="scientific">Asanoa ferruginea</name>
    <dbReference type="NCBI Taxonomy" id="53367"/>
    <lineage>
        <taxon>Bacteria</taxon>
        <taxon>Bacillati</taxon>
        <taxon>Actinomycetota</taxon>
        <taxon>Actinomycetes</taxon>
        <taxon>Micromonosporales</taxon>
        <taxon>Micromonosporaceae</taxon>
        <taxon>Asanoa</taxon>
    </lineage>
</organism>
<evidence type="ECO:0000256" key="1">
    <source>
        <dbReference type="SAM" id="Phobius"/>
    </source>
</evidence>
<dbReference type="EMBL" id="QUMQ01000001">
    <property type="protein sequence ID" value="REF94991.1"/>
    <property type="molecule type" value="Genomic_DNA"/>
</dbReference>
<sequence>MVPVELGALSAAEQCLWDAFPRGAEVTLRAEEPRTVRAGVIRLLLLGALPAEPGEQAALRLHGADVVGVLDLYQVEVDHAIEFMDCHFDMAPELSFAQLRGVTFEGSTLPGLDAFGATVQGNLSFVKCTLTGAIVVYGLRVTGDLDFDWARLAADGRAEEVFGDRVAAVFGEGIQVGRHLYLQGTAAAGNLELTGMRVGGGVYAHQGLRVEGELRLRRAEVTGDLNLTDAVLINSGGVALDGWGLRAGQLSLSPARVEGTVDLRHARLEVLHDDPDHWPAVLRLDGARYTALEPARTARERLPWLDRDPDGYRPQPYEQLATTYRQIGNEADARSVLLAKQRRRRRQSAPAGAAWGLLQDGLVGYGYRPGRAGLWLLMLVALGTTAFSLWPPPAAAASRVAFNAPVYTLDLLIPIVDFGQEKAFGIGGSAQWLAYILTAMGWILFTAVAAALTRSLSRV</sequence>
<dbReference type="Proteomes" id="UP000256913">
    <property type="component" value="Unassembled WGS sequence"/>
</dbReference>
<name>A0A3D9ZCF3_9ACTN</name>
<evidence type="ECO:0000313" key="3">
    <source>
        <dbReference type="Proteomes" id="UP000256913"/>
    </source>
</evidence>
<accession>A0A3D9ZCF3</accession>
<evidence type="ECO:0008006" key="4">
    <source>
        <dbReference type="Google" id="ProtNLM"/>
    </source>
</evidence>
<feature type="transmembrane region" description="Helical" evidence="1">
    <location>
        <begin position="432"/>
        <end position="453"/>
    </location>
</feature>
<gene>
    <name evidence="2" type="ORF">DFJ67_0938</name>
</gene>